<dbReference type="SUPFAM" id="SSF55681">
    <property type="entry name" value="Class II aaRS and biotin synthetases"/>
    <property type="match status" value="1"/>
</dbReference>
<keyword evidence="11" id="KW-0030">Aminoacyl-tRNA synthetase</keyword>
<dbReference type="Ensembl" id="ENSCINT00000036705.1">
    <property type="protein sequence ID" value="ENSCINP00000033798.1"/>
    <property type="gene ID" value="ENSCING00000021413.1"/>
</dbReference>
<keyword evidence="7" id="KW-0862">Zinc</keyword>
<dbReference type="GO" id="GO:0000049">
    <property type="term" value="F:tRNA binding"/>
    <property type="evidence" value="ECO:0007669"/>
    <property type="project" value="UniProtKB-KW"/>
</dbReference>
<dbReference type="InterPro" id="IPR050058">
    <property type="entry name" value="Ala-tRNA_ligase"/>
</dbReference>
<dbReference type="GO" id="GO:0002161">
    <property type="term" value="F:aminoacyl-tRNA deacylase activity"/>
    <property type="evidence" value="ECO:0000318"/>
    <property type="project" value="GO_Central"/>
</dbReference>
<dbReference type="Pfam" id="PF01411">
    <property type="entry name" value="tRNA-synt_2c"/>
    <property type="match status" value="1"/>
</dbReference>
<dbReference type="GO" id="GO:0005737">
    <property type="term" value="C:cytoplasm"/>
    <property type="evidence" value="ECO:0007669"/>
    <property type="project" value="InterPro"/>
</dbReference>
<evidence type="ECO:0000256" key="7">
    <source>
        <dbReference type="ARBA" id="ARBA00022833"/>
    </source>
</evidence>
<evidence type="ECO:0000256" key="4">
    <source>
        <dbReference type="ARBA" id="ARBA00022598"/>
    </source>
</evidence>
<accession>H2XVW4</accession>
<dbReference type="PANTHER" id="PTHR11777:SF9">
    <property type="entry name" value="ALANINE--TRNA LIGASE, CYTOPLASMIC"/>
    <property type="match status" value="1"/>
</dbReference>
<dbReference type="PROSITE" id="PS50860">
    <property type="entry name" value="AA_TRNA_LIGASE_II_ALA"/>
    <property type="match status" value="1"/>
</dbReference>
<reference evidence="15" key="1">
    <citation type="journal article" date="2002" name="Science">
        <title>The draft genome of Ciona intestinalis: insights into chordate and vertebrate origins.</title>
        <authorList>
            <person name="Dehal P."/>
            <person name="Satou Y."/>
            <person name="Campbell R.K."/>
            <person name="Chapman J."/>
            <person name="Degnan B."/>
            <person name="De Tomaso A."/>
            <person name="Davidson B."/>
            <person name="Di Gregorio A."/>
            <person name="Gelpke M."/>
            <person name="Goodstein D.M."/>
            <person name="Harafuji N."/>
            <person name="Hastings K.E."/>
            <person name="Ho I."/>
            <person name="Hotta K."/>
            <person name="Huang W."/>
            <person name="Kawashima T."/>
            <person name="Lemaire P."/>
            <person name="Martinez D."/>
            <person name="Meinertzhagen I.A."/>
            <person name="Necula S."/>
            <person name="Nonaka M."/>
            <person name="Putnam N."/>
            <person name="Rash S."/>
            <person name="Saiga H."/>
            <person name="Satake M."/>
            <person name="Terry A."/>
            <person name="Yamada L."/>
            <person name="Wang H.G."/>
            <person name="Awazu S."/>
            <person name="Azumi K."/>
            <person name="Boore J."/>
            <person name="Branno M."/>
            <person name="Chin-Bow S."/>
            <person name="DeSantis R."/>
            <person name="Doyle S."/>
            <person name="Francino P."/>
            <person name="Keys D.N."/>
            <person name="Haga S."/>
            <person name="Hayashi H."/>
            <person name="Hino K."/>
            <person name="Imai K.S."/>
            <person name="Inaba K."/>
            <person name="Kano S."/>
            <person name="Kobayashi K."/>
            <person name="Kobayashi M."/>
            <person name="Lee B.I."/>
            <person name="Makabe K.W."/>
            <person name="Manohar C."/>
            <person name="Matassi G."/>
            <person name="Medina M."/>
            <person name="Mochizuki Y."/>
            <person name="Mount S."/>
            <person name="Morishita T."/>
            <person name="Miura S."/>
            <person name="Nakayama A."/>
            <person name="Nishizaka S."/>
            <person name="Nomoto H."/>
            <person name="Ohta F."/>
            <person name="Oishi K."/>
            <person name="Rigoutsos I."/>
            <person name="Sano M."/>
            <person name="Sasaki A."/>
            <person name="Sasakura Y."/>
            <person name="Shoguchi E."/>
            <person name="Shin-i T."/>
            <person name="Spagnuolo A."/>
            <person name="Stainier D."/>
            <person name="Suzuki M.M."/>
            <person name="Tassy O."/>
            <person name="Takatori N."/>
            <person name="Tokuoka M."/>
            <person name="Yagi K."/>
            <person name="Yoshizaki F."/>
            <person name="Wada S."/>
            <person name="Zhang C."/>
            <person name="Hyatt P.D."/>
            <person name="Larimer F."/>
            <person name="Detter C."/>
            <person name="Doggett N."/>
            <person name="Glavina T."/>
            <person name="Hawkins T."/>
            <person name="Richardson P."/>
            <person name="Lucas S."/>
            <person name="Kohara Y."/>
            <person name="Levine M."/>
            <person name="Satoh N."/>
            <person name="Rokhsar D.S."/>
        </authorList>
    </citation>
    <scope>NUCLEOTIDE SEQUENCE [LARGE SCALE GENOMIC DNA]</scope>
</reference>
<dbReference type="InterPro" id="IPR018165">
    <property type="entry name" value="Ala-tRNA-synth_IIc_core"/>
</dbReference>
<evidence type="ECO:0000256" key="6">
    <source>
        <dbReference type="ARBA" id="ARBA00022741"/>
    </source>
</evidence>
<dbReference type="InParanoid" id="H2XVW4"/>
<dbReference type="PANTHER" id="PTHR11777">
    <property type="entry name" value="ALANYL-TRNA SYNTHETASE"/>
    <property type="match status" value="1"/>
</dbReference>
<dbReference type="InterPro" id="IPR045864">
    <property type="entry name" value="aa-tRNA-synth_II/BPL/LPL"/>
</dbReference>
<keyword evidence="5" id="KW-0479">Metal-binding</keyword>
<organism evidence="14 15">
    <name type="scientific">Ciona intestinalis</name>
    <name type="common">Transparent sea squirt</name>
    <name type="synonym">Ascidia intestinalis</name>
    <dbReference type="NCBI Taxonomy" id="7719"/>
    <lineage>
        <taxon>Eukaryota</taxon>
        <taxon>Metazoa</taxon>
        <taxon>Chordata</taxon>
        <taxon>Tunicata</taxon>
        <taxon>Ascidiacea</taxon>
        <taxon>Phlebobranchia</taxon>
        <taxon>Cionidae</taxon>
        <taxon>Ciona</taxon>
    </lineage>
</organism>
<name>H2XVW4_CIOIN</name>
<evidence type="ECO:0000256" key="3">
    <source>
        <dbReference type="ARBA" id="ARBA00022555"/>
    </source>
</evidence>
<comment type="catalytic activity">
    <reaction evidence="12">
        <text>tRNA(Ala) + L-alanine + ATP = L-alanyl-tRNA(Ala) + AMP + diphosphate</text>
        <dbReference type="Rhea" id="RHEA:12540"/>
        <dbReference type="Rhea" id="RHEA-COMP:9657"/>
        <dbReference type="Rhea" id="RHEA-COMP:9923"/>
        <dbReference type="ChEBI" id="CHEBI:30616"/>
        <dbReference type="ChEBI" id="CHEBI:33019"/>
        <dbReference type="ChEBI" id="CHEBI:57972"/>
        <dbReference type="ChEBI" id="CHEBI:78442"/>
        <dbReference type="ChEBI" id="CHEBI:78497"/>
        <dbReference type="ChEBI" id="CHEBI:456215"/>
        <dbReference type="EC" id="6.1.1.7"/>
    </reaction>
</comment>
<protein>
    <recommendedName>
        <fullName evidence="2">alanine--tRNA ligase</fullName>
        <ecNumber evidence="2">6.1.1.7</ecNumber>
    </recommendedName>
</protein>
<dbReference type="InterPro" id="IPR018162">
    <property type="entry name" value="Ala-tRNA-ligase_IIc_anticod-bd"/>
</dbReference>
<dbReference type="NCBIfam" id="TIGR00344">
    <property type="entry name" value="alaS"/>
    <property type="match status" value="1"/>
</dbReference>
<reference evidence="14" key="3">
    <citation type="submission" date="2025-09" db="UniProtKB">
        <authorList>
            <consortium name="Ensembl"/>
        </authorList>
    </citation>
    <scope>IDENTIFICATION</scope>
</reference>
<keyword evidence="6" id="KW-0547">Nucleotide-binding</keyword>
<keyword evidence="4" id="KW-0436">Ligase</keyword>
<dbReference type="InterPro" id="IPR002318">
    <property type="entry name" value="Ala-tRNA-lgiase_IIc"/>
</dbReference>
<keyword evidence="10" id="KW-0648">Protein biosynthesis</keyword>
<evidence type="ECO:0000256" key="9">
    <source>
        <dbReference type="ARBA" id="ARBA00022884"/>
    </source>
</evidence>
<evidence type="ECO:0000256" key="12">
    <source>
        <dbReference type="ARBA" id="ARBA00048300"/>
    </source>
</evidence>
<dbReference type="InterPro" id="IPR018164">
    <property type="entry name" value="Ala-tRNA-synth_IIc_N"/>
</dbReference>
<dbReference type="HOGENOM" id="CLU_004485_5_1_1"/>
<dbReference type="AlphaFoldDB" id="H2XVW4"/>
<keyword evidence="9" id="KW-0694">RNA-binding</keyword>
<evidence type="ECO:0000256" key="1">
    <source>
        <dbReference type="ARBA" id="ARBA00008226"/>
    </source>
</evidence>
<dbReference type="Proteomes" id="UP000008144">
    <property type="component" value="Unassembled WGS sequence"/>
</dbReference>
<dbReference type="PRINTS" id="PR00980">
    <property type="entry name" value="TRNASYNTHALA"/>
</dbReference>
<keyword evidence="3" id="KW-0820">tRNA-binding</keyword>
<dbReference type="SUPFAM" id="SSF101353">
    <property type="entry name" value="Putative anticodon-binding domain of alanyl-tRNA synthetase (AlaRS)"/>
    <property type="match status" value="1"/>
</dbReference>
<reference evidence="14" key="2">
    <citation type="submission" date="2025-08" db="UniProtKB">
        <authorList>
            <consortium name="Ensembl"/>
        </authorList>
    </citation>
    <scope>IDENTIFICATION</scope>
</reference>
<dbReference type="STRING" id="7719.ENSCINP00000033798"/>
<keyword evidence="8" id="KW-0067">ATP-binding</keyword>
<dbReference type="Gene3D" id="3.30.930.10">
    <property type="entry name" value="Bira Bifunctional Protein, Domain 2"/>
    <property type="match status" value="1"/>
</dbReference>
<feature type="domain" description="Alanyl-transfer RNA synthetases family profile" evidence="13">
    <location>
        <begin position="1"/>
        <end position="609"/>
    </location>
</feature>
<dbReference type="GO" id="GO:0006419">
    <property type="term" value="P:alanyl-tRNA aminoacylation"/>
    <property type="evidence" value="ECO:0000318"/>
    <property type="project" value="GO_Central"/>
</dbReference>
<dbReference type="EC" id="6.1.1.7" evidence="2"/>
<dbReference type="GeneTree" id="ENSGT00940000158246"/>
<evidence type="ECO:0000256" key="11">
    <source>
        <dbReference type="ARBA" id="ARBA00023146"/>
    </source>
</evidence>
<dbReference type="FunFam" id="3.30.930.10:FF:000011">
    <property type="entry name" value="Alanine--tRNA ligase, cytoplasmic"/>
    <property type="match status" value="1"/>
</dbReference>
<sequence length="609" mass="69567">ELRDIFINFFERRDHKFIPSSKVYTPEDPSLLFVNAGMNQFKPVLLGEQKKKSLFTNVRRAVNSQKCIRAGGKHNDLNDVGHDLTHHTFFEMLGSWSFGDYFKEDACKMAWLLLTEVLNLSPDRLYVTYFNGCPLNNLKPDYDTREIWKSIGVNHNRILPFGSTDNFWEMGETGPCGPCTEIHYDRIGNRHVPEQVNKSLSDVVEIWNIVFMQFNKVSISQLEPLNVCHVDSGMGLERITAVMQQKQSNYDTDLFVPILSAIEEISKVGPYKGRVGEEDTNGIDAAYRMISDHIRMLTVAISDGIYPGPKGRELILRKVLRRAVLAGIEKLQTPRPFLYTLLPTVVESLGCAFPEVELKQDEVMEVIKESEMAFYRTLDRGDLIVRKTIKNLAGNEFPPEVAHKLRLQNGYPLNRMLLFLSQEKLNFNMMAVDSFKKQSSEKNLNKKSFSFLDNEEDRSSLIHSFLKQKFKPTVCVNSAKRLGDHQFTIAPVSAKLCGIVNDEELNLLKGNVENLFLLLDKTNLSQPFHGKFSNIGTIYLHGRAFPVVNVINLDGWFLHEITTTDLNVDFLQLCSGNLVTVEQNEEYELTLIRTHSAKQMLKDTCRKII</sequence>
<proteinExistence type="inferred from homology"/>
<evidence type="ECO:0000256" key="10">
    <source>
        <dbReference type="ARBA" id="ARBA00022917"/>
    </source>
</evidence>
<evidence type="ECO:0000256" key="8">
    <source>
        <dbReference type="ARBA" id="ARBA00022840"/>
    </source>
</evidence>
<evidence type="ECO:0000256" key="5">
    <source>
        <dbReference type="ARBA" id="ARBA00022723"/>
    </source>
</evidence>
<dbReference type="GO" id="GO:0004813">
    <property type="term" value="F:alanine-tRNA ligase activity"/>
    <property type="evidence" value="ECO:0000318"/>
    <property type="project" value="GO_Central"/>
</dbReference>
<dbReference type="GO" id="GO:0046872">
    <property type="term" value="F:metal ion binding"/>
    <property type="evidence" value="ECO:0007669"/>
    <property type="project" value="UniProtKB-KW"/>
</dbReference>
<evidence type="ECO:0000313" key="14">
    <source>
        <dbReference type="Ensembl" id="ENSCINP00000033798.1"/>
    </source>
</evidence>
<evidence type="ECO:0000313" key="15">
    <source>
        <dbReference type="Proteomes" id="UP000008144"/>
    </source>
</evidence>
<dbReference type="CDD" id="cd00673">
    <property type="entry name" value="AlaRS_core"/>
    <property type="match status" value="1"/>
</dbReference>
<keyword evidence="15" id="KW-1185">Reference proteome</keyword>
<evidence type="ECO:0000256" key="2">
    <source>
        <dbReference type="ARBA" id="ARBA00013168"/>
    </source>
</evidence>
<evidence type="ECO:0000259" key="13">
    <source>
        <dbReference type="PROSITE" id="PS50860"/>
    </source>
</evidence>
<comment type="similarity">
    <text evidence="1">Belongs to the class-II aminoacyl-tRNA synthetase family.</text>
</comment>
<dbReference type="GO" id="GO:0005524">
    <property type="term" value="F:ATP binding"/>
    <property type="evidence" value="ECO:0007669"/>
    <property type="project" value="UniProtKB-KW"/>
</dbReference>
<dbReference type="OMA" id="FKEDACK"/>